<accession>A0ACC2U0H0</accession>
<organism evidence="1 2">
    <name type="scientific">Entomophthora muscae</name>
    <dbReference type="NCBI Taxonomy" id="34485"/>
    <lineage>
        <taxon>Eukaryota</taxon>
        <taxon>Fungi</taxon>
        <taxon>Fungi incertae sedis</taxon>
        <taxon>Zoopagomycota</taxon>
        <taxon>Entomophthoromycotina</taxon>
        <taxon>Entomophthoromycetes</taxon>
        <taxon>Entomophthorales</taxon>
        <taxon>Entomophthoraceae</taxon>
        <taxon>Entomophthora</taxon>
    </lineage>
</organism>
<evidence type="ECO:0000313" key="1">
    <source>
        <dbReference type="EMBL" id="KAJ9080392.1"/>
    </source>
</evidence>
<name>A0ACC2U0H0_9FUNG</name>
<keyword evidence="2" id="KW-1185">Reference proteome</keyword>
<reference evidence="1" key="1">
    <citation type="submission" date="2022-04" db="EMBL/GenBank/DDBJ databases">
        <title>Genome of the entomopathogenic fungus Entomophthora muscae.</title>
        <authorList>
            <person name="Elya C."/>
            <person name="Lovett B.R."/>
            <person name="Lee E."/>
            <person name="Macias A.M."/>
            <person name="Hajek A.E."/>
            <person name="De Bivort B.L."/>
            <person name="Kasson M.T."/>
            <person name="De Fine Licht H.H."/>
            <person name="Stajich J.E."/>
        </authorList>
    </citation>
    <scope>NUCLEOTIDE SEQUENCE</scope>
    <source>
        <strain evidence="1">Berkeley</strain>
    </source>
</reference>
<dbReference type="Proteomes" id="UP001165960">
    <property type="component" value="Unassembled WGS sequence"/>
</dbReference>
<sequence length="182" mass="20798">MIKTGENPSGKVYRLPGAAKWNGEGEFDYFHVLKPAEDRDPICKKRRGETICLEEVSRSFVVKYGNQSYPAPTRYEDHEVSLNTPNEKGLLVDVYNITTAPLLDFKSPPFFPSQHCLGSPMKLLGPGNQRGNLNLYNIYLKIEYIKTTEIKRKKEVKRHSIEALGVAPNQRCDSFVTWRFSD</sequence>
<gene>
    <name evidence="1" type="ORF">DSO57_1025516</name>
</gene>
<proteinExistence type="predicted"/>
<evidence type="ECO:0000313" key="2">
    <source>
        <dbReference type="Proteomes" id="UP001165960"/>
    </source>
</evidence>
<dbReference type="EMBL" id="QTSX02001564">
    <property type="protein sequence ID" value="KAJ9080392.1"/>
    <property type="molecule type" value="Genomic_DNA"/>
</dbReference>
<comment type="caution">
    <text evidence="1">The sequence shown here is derived from an EMBL/GenBank/DDBJ whole genome shotgun (WGS) entry which is preliminary data.</text>
</comment>
<protein>
    <submittedName>
        <fullName evidence="1">Uncharacterized protein</fullName>
    </submittedName>
</protein>